<evidence type="ECO:0000256" key="2">
    <source>
        <dbReference type="SAM" id="Phobius"/>
    </source>
</evidence>
<feature type="transmembrane region" description="Helical" evidence="2">
    <location>
        <begin position="85"/>
        <end position="105"/>
    </location>
</feature>
<proteinExistence type="predicted"/>
<evidence type="ECO:0000256" key="1">
    <source>
        <dbReference type="SAM" id="MobiDB-lite"/>
    </source>
</evidence>
<feature type="region of interest" description="Disordered" evidence="1">
    <location>
        <begin position="47"/>
        <end position="73"/>
    </location>
</feature>
<keyword evidence="2" id="KW-1133">Transmembrane helix</keyword>
<comment type="caution">
    <text evidence="3">The sequence shown here is derived from an EMBL/GenBank/DDBJ whole genome shotgun (WGS) entry which is preliminary data.</text>
</comment>
<dbReference type="Proteomes" id="UP000187455">
    <property type="component" value="Unassembled WGS sequence"/>
</dbReference>
<keyword evidence="2" id="KW-0812">Transmembrane</keyword>
<dbReference type="OrthoDB" id="5542710at2759"/>
<reference evidence="3 4" key="1">
    <citation type="journal article" date="2016" name="Mol. Biol. Evol.">
        <title>Genome-Wide Survey of Gut Fungi (Harpellales) Reveals the First Horizontally Transferred Ubiquitin Gene from a Mosquito Host.</title>
        <authorList>
            <person name="Wang Y."/>
            <person name="White M.M."/>
            <person name="Kvist S."/>
            <person name="Moncalvo J.M."/>
        </authorList>
    </citation>
    <scope>NUCLEOTIDE SEQUENCE [LARGE SCALE GENOMIC DNA]</scope>
    <source>
        <strain evidence="3 4">ALG-7-W6</strain>
    </source>
</reference>
<keyword evidence="2" id="KW-0472">Membrane</keyword>
<protein>
    <submittedName>
        <fullName evidence="3">Uncharacterized protein</fullName>
    </submittedName>
</protein>
<dbReference type="EMBL" id="LSSL01001824">
    <property type="protein sequence ID" value="OLY82170.1"/>
    <property type="molecule type" value="Genomic_DNA"/>
</dbReference>
<organism evidence="3 4">
    <name type="scientific">Smittium mucronatum</name>
    <dbReference type="NCBI Taxonomy" id="133383"/>
    <lineage>
        <taxon>Eukaryota</taxon>
        <taxon>Fungi</taxon>
        <taxon>Fungi incertae sedis</taxon>
        <taxon>Zoopagomycota</taxon>
        <taxon>Kickxellomycotina</taxon>
        <taxon>Harpellomycetes</taxon>
        <taxon>Harpellales</taxon>
        <taxon>Legeriomycetaceae</taxon>
        <taxon>Smittium</taxon>
    </lineage>
</organism>
<keyword evidence="4" id="KW-1185">Reference proteome</keyword>
<name>A0A1R0GZ53_9FUNG</name>
<gene>
    <name evidence="3" type="ORF">AYI68_g3715</name>
</gene>
<evidence type="ECO:0000313" key="4">
    <source>
        <dbReference type="Proteomes" id="UP000187455"/>
    </source>
</evidence>
<accession>A0A1R0GZ53</accession>
<sequence>MPYPQDSSENHDLLPDSAHKFDMNVGLGDMLSLHTEVPESWNYLDESANQDSMSSSAKPQPDPTSNRPDLYNDSLANDNSNYNGLVFYSFFLFFLAKGSTFFFFFKVHFFPLDLLYIPWC</sequence>
<feature type="compositionally biased region" description="Polar residues" evidence="1">
    <location>
        <begin position="47"/>
        <end position="67"/>
    </location>
</feature>
<evidence type="ECO:0000313" key="3">
    <source>
        <dbReference type="EMBL" id="OLY82170.1"/>
    </source>
</evidence>
<dbReference type="AlphaFoldDB" id="A0A1R0GZ53"/>